<accession>A0A5C6XDX6</accession>
<dbReference type="RefSeq" id="WP_146973016.1">
    <property type="nucleotide sequence ID" value="NZ_VOSL01000019.1"/>
</dbReference>
<gene>
    <name evidence="3" type="ORF">FRC96_04125</name>
</gene>
<name>A0A5C6XDX6_9DELT</name>
<dbReference type="OrthoDB" id="9775208at2"/>
<dbReference type="GO" id="GO:0016740">
    <property type="term" value="F:transferase activity"/>
    <property type="evidence" value="ECO:0007669"/>
    <property type="project" value="UniProtKB-KW"/>
</dbReference>
<dbReference type="Pfam" id="PF13439">
    <property type="entry name" value="Glyco_transf_4"/>
    <property type="match status" value="1"/>
</dbReference>
<evidence type="ECO:0000259" key="2">
    <source>
        <dbReference type="Pfam" id="PF13439"/>
    </source>
</evidence>
<dbReference type="Gene3D" id="3.40.50.2000">
    <property type="entry name" value="Glycogen Phosphorylase B"/>
    <property type="match status" value="2"/>
</dbReference>
<sequence>MTRRTIANARILLYIPSLRGGGAERSMINLARGLIEAGAHVDLVVSMAESDYSAELPPEVRVHTMGVRRIHRVIPALAKAIRRLQPDLIVSRPYRANLLMMLASRLARSRAARVLIVDNTTTQEMALVEDSPRGRVRNLVDLKLMRRLYPRASRIIVVSRGSADDLIALLDLPSELVEVIYNPVEIDHITAQANETIDHPWLNDDLPLLMTAGRLARQKDHPTLIRALHHLNQSRQARLMIFGQGPDERALQRLIAELGLEDRVALMGFTPNPFPYMAHADAFVLSSAWEGLGNVLIEAMALGTPVISTDCPCGPAELLEHGRLGPLAPVGDPEALADAIAEVLDHPADPDTLRARAAEFDRPAILKRYMTIFEQALSR</sequence>
<evidence type="ECO:0000313" key="4">
    <source>
        <dbReference type="Proteomes" id="UP000321046"/>
    </source>
</evidence>
<reference evidence="3 4" key="1">
    <citation type="submission" date="2019-08" db="EMBL/GenBank/DDBJ databases">
        <title>Bradymonadales sp. TMQ2.</title>
        <authorList>
            <person name="Liang Q."/>
        </authorList>
    </citation>
    <scope>NUCLEOTIDE SEQUENCE [LARGE SCALE GENOMIC DNA]</scope>
    <source>
        <strain evidence="3 4">TMQ2</strain>
    </source>
</reference>
<protein>
    <submittedName>
        <fullName evidence="3">Glycosyltransferase</fullName>
    </submittedName>
</protein>
<evidence type="ECO:0000313" key="3">
    <source>
        <dbReference type="EMBL" id="TXD41659.1"/>
    </source>
</evidence>
<dbReference type="AlphaFoldDB" id="A0A5C6XDX6"/>
<feature type="domain" description="Glycosyl transferase family 1" evidence="1">
    <location>
        <begin position="203"/>
        <end position="357"/>
    </location>
</feature>
<dbReference type="SUPFAM" id="SSF53756">
    <property type="entry name" value="UDP-Glycosyltransferase/glycogen phosphorylase"/>
    <property type="match status" value="1"/>
</dbReference>
<dbReference type="InterPro" id="IPR028098">
    <property type="entry name" value="Glyco_trans_4-like_N"/>
</dbReference>
<proteinExistence type="predicted"/>
<keyword evidence="3" id="KW-0808">Transferase</keyword>
<comment type="caution">
    <text evidence="3">The sequence shown here is derived from an EMBL/GenBank/DDBJ whole genome shotgun (WGS) entry which is preliminary data.</text>
</comment>
<dbReference type="EMBL" id="VOSL01000019">
    <property type="protein sequence ID" value="TXD41659.1"/>
    <property type="molecule type" value="Genomic_DNA"/>
</dbReference>
<dbReference type="Proteomes" id="UP000321046">
    <property type="component" value="Unassembled WGS sequence"/>
</dbReference>
<dbReference type="Pfam" id="PF00534">
    <property type="entry name" value="Glycos_transf_1"/>
    <property type="match status" value="1"/>
</dbReference>
<organism evidence="3 4">
    <name type="scientific">Lujinxingia vulgaris</name>
    <dbReference type="NCBI Taxonomy" id="2600176"/>
    <lineage>
        <taxon>Bacteria</taxon>
        <taxon>Deltaproteobacteria</taxon>
        <taxon>Bradymonadales</taxon>
        <taxon>Lujinxingiaceae</taxon>
        <taxon>Lujinxingia</taxon>
    </lineage>
</organism>
<evidence type="ECO:0000259" key="1">
    <source>
        <dbReference type="Pfam" id="PF00534"/>
    </source>
</evidence>
<dbReference type="CDD" id="cd03811">
    <property type="entry name" value="GT4_GT28_WabH-like"/>
    <property type="match status" value="1"/>
</dbReference>
<dbReference type="InterPro" id="IPR001296">
    <property type="entry name" value="Glyco_trans_1"/>
</dbReference>
<feature type="domain" description="Glycosyltransferase subfamily 4-like N-terminal" evidence="2">
    <location>
        <begin position="21"/>
        <end position="187"/>
    </location>
</feature>
<dbReference type="PANTHER" id="PTHR12526">
    <property type="entry name" value="GLYCOSYLTRANSFERASE"/>
    <property type="match status" value="1"/>
</dbReference>